<evidence type="ECO:0000313" key="5">
    <source>
        <dbReference type="Proteomes" id="UP000236454"/>
    </source>
</evidence>
<dbReference type="Proteomes" id="UP000236454">
    <property type="component" value="Unassembled WGS sequence"/>
</dbReference>
<keyword evidence="5" id="KW-1185">Reference proteome</keyword>
<dbReference type="NCBIfam" id="TIGR04183">
    <property type="entry name" value="Por_Secre_tail"/>
    <property type="match status" value="1"/>
</dbReference>
<name>A0A1I7B4W1_9FLAO</name>
<organism evidence="4 5">
    <name type="scientific">Lishizhenia tianjinensis</name>
    <dbReference type="NCBI Taxonomy" id="477690"/>
    <lineage>
        <taxon>Bacteria</taxon>
        <taxon>Pseudomonadati</taxon>
        <taxon>Bacteroidota</taxon>
        <taxon>Flavobacteriia</taxon>
        <taxon>Flavobacteriales</taxon>
        <taxon>Crocinitomicaceae</taxon>
        <taxon>Lishizhenia</taxon>
    </lineage>
</organism>
<dbReference type="AlphaFoldDB" id="A0A1I7B4W1"/>
<reference evidence="4 5" key="1">
    <citation type="submission" date="2016-10" db="EMBL/GenBank/DDBJ databases">
        <authorList>
            <person name="de Groot N.N."/>
        </authorList>
    </citation>
    <scope>NUCLEOTIDE SEQUENCE [LARGE SCALE GENOMIC DNA]</scope>
    <source>
        <strain evidence="4 5">CGMCC 1.7005</strain>
    </source>
</reference>
<dbReference type="InterPro" id="IPR026444">
    <property type="entry name" value="Secre_tail"/>
</dbReference>
<dbReference type="InterPro" id="IPR013783">
    <property type="entry name" value="Ig-like_fold"/>
</dbReference>
<proteinExistence type="predicted"/>
<gene>
    <name evidence="4" type="ORF">SAMN05216474_2548</name>
</gene>
<dbReference type="Pfam" id="PF18962">
    <property type="entry name" value="Por_Secre_tail"/>
    <property type="match status" value="1"/>
</dbReference>
<feature type="chain" id="PRO_5014718520" evidence="2">
    <location>
        <begin position="20"/>
        <end position="301"/>
    </location>
</feature>
<evidence type="ECO:0000256" key="1">
    <source>
        <dbReference type="ARBA" id="ARBA00022729"/>
    </source>
</evidence>
<keyword evidence="1 2" id="KW-0732">Signal</keyword>
<dbReference type="Gene3D" id="2.60.40.10">
    <property type="entry name" value="Immunoglobulins"/>
    <property type="match status" value="1"/>
</dbReference>
<dbReference type="STRING" id="477690.SAMN05216474_2548"/>
<sequence>MKNSLICTLIISTWSLAFGQAPNWSVDGSLYAHNMNITATLFDNCVQAMEMDDEIGIFLGNDLRGTGKCSNVNNGEGIIFITLYSNVANGEVLTVKFYDASLDQTLDLTDNDITFVSSDVLGNITQPHQFWIDLKPLAVSITNNQGELAYSGDSIGINGLQYQWLKDGVPVNGANSATYTPIESGDYSLQVTAPGYCEETSNIENVFIDVTGIEENSLLRIFPYPVPADNQLNLNFPNTLNDEVSILLFNSLGQEVYMDTKKTLNTSTYTLPTSGLANGVYHLNVIHKDERYRSKISIQHK</sequence>
<evidence type="ECO:0000259" key="3">
    <source>
        <dbReference type="Pfam" id="PF18962"/>
    </source>
</evidence>
<evidence type="ECO:0000313" key="4">
    <source>
        <dbReference type="EMBL" id="SFT82144.1"/>
    </source>
</evidence>
<feature type="domain" description="Secretion system C-terminal sorting" evidence="3">
    <location>
        <begin position="224"/>
        <end position="298"/>
    </location>
</feature>
<dbReference type="EMBL" id="FPAS01000004">
    <property type="protein sequence ID" value="SFT82144.1"/>
    <property type="molecule type" value="Genomic_DNA"/>
</dbReference>
<evidence type="ECO:0000256" key="2">
    <source>
        <dbReference type="SAM" id="SignalP"/>
    </source>
</evidence>
<accession>A0A1I7B4W1</accession>
<protein>
    <submittedName>
        <fullName evidence="4">Por secretion system C-terminal sorting domain-containing protein</fullName>
    </submittedName>
</protein>
<feature type="signal peptide" evidence="2">
    <location>
        <begin position="1"/>
        <end position="19"/>
    </location>
</feature>